<dbReference type="GO" id="GO:0046872">
    <property type="term" value="F:metal ion binding"/>
    <property type="evidence" value="ECO:0007669"/>
    <property type="project" value="UniProtKB-KW"/>
</dbReference>
<dbReference type="OrthoDB" id="9767754at2"/>
<evidence type="ECO:0000313" key="7">
    <source>
        <dbReference type="EMBL" id="NEZ46029.1"/>
    </source>
</evidence>
<keyword evidence="1" id="KW-0004">4Fe-4S</keyword>
<reference evidence="7 8" key="1">
    <citation type="submission" date="2019-04" db="EMBL/GenBank/DDBJ databases">
        <title>Genome sequencing of Clostridium botulinum Groups I-IV and Clostridium butyricum.</title>
        <authorList>
            <person name="Brunt J."/>
            <person name="Van Vliet A.H.M."/>
            <person name="Stringer S.C."/>
            <person name="Carter A.T."/>
            <person name="Peck M.W."/>
        </authorList>
    </citation>
    <scope>NUCLEOTIDE SEQUENCE [LARGE SCALE GENOMIC DNA]</scope>
    <source>
        <strain evidence="7 8">IFR 18/094</strain>
    </source>
</reference>
<dbReference type="NCBIfam" id="TIGR04481">
    <property type="entry name" value="PR_assoc_PrdC"/>
    <property type="match status" value="1"/>
</dbReference>
<feature type="domain" description="NADH-ubiquinone oxidoreductase 51kDa subunit FMN-binding" evidence="5">
    <location>
        <begin position="85"/>
        <end position="228"/>
    </location>
</feature>
<dbReference type="InterPro" id="IPR011538">
    <property type="entry name" value="Nuo51_FMN-bd"/>
</dbReference>
<comment type="caution">
    <text evidence="7">The sequence shown here is derived from an EMBL/GenBank/DDBJ whole genome shotgun (WGS) entry which is preliminary data.</text>
</comment>
<evidence type="ECO:0000256" key="1">
    <source>
        <dbReference type="ARBA" id="ARBA00022485"/>
    </source>
</evidence>
<feature type="domain" description="RnfC Barrel sandwich hybrid" evidence="6">
    <location>
        <begin position="6"/>
        <end position="61"/>
    </location>
</feature>
<keyword evidence="3" id="KW-0408">Iron</keyword>
<keyword evidence="4" id="KW-0411">Iron-sulfur</keyword>
<dbReference type="InterPro" id="IPR037225">
    <property type="entry name" value="Nuo51_FMN-bd_sf"/>
</dbReference>
<keyword evidence="2" id="KW-0479">Metal-binding</keyword>
<accession>A0A6M0R8X3</accession>
<evidence type="ECO:0000256" key="3">
    <source>
        <dbReference type="ARBA" id="ARBA00023004"/>
    </source>
</evidence>
<dbReference type="Pfam" id="PF13375">
    <property type="entry name" value="RnfC_N"/>
    <property type="match status" value="1"/>
</dbReference>
<dbReference type="PANTHER" id="PTHR43578">
    <property type="entry name" value="NADH-QUINONE OXIDOREDUCTASE SUBUNIT F"/>
    <property type="match status" value="1"/>
</dbReference>
<dbReference type="InterPro" id="IPR026902">
    <property type="entry name" value="RnfC_N"/>
</dbReference>
<gene>
    <name evidence="7" type="primary">prdC</name>
    <name evidence="7" type="ORF">FDF74_02240</name>
</gene>
<evidence type="ECO:0000256" key="4">
    <source>
        <dbReference type="ARBA" id="ARBA00023014"/>
    </source>
</evidence>
<sequence>MSNIYRFYLKMHVGVPSSPIVNIGQKVKRGECIAEPIKGLGAKIHTSVSGIVKNITEDEVIIEKDKLDKEDFIKIKKCESIIDTVYEAGVVGAGGAGFPTHIKLKSKIPDGYIIANCAECEPSFHHNIYLAENYPNLIIKGIKYAMEATDAPKSYIGIKGKHKKAIKSLKETIKQEDNIEIKEVLDIYPAGEERALIHSIFDEWLAPTQLPIEANCVVLNVETLANITRAIEYGKPVIDKDLTIMGKLKNGIGPYIFLQMPIGKSMEDILHECGGISNNYGEIIIGGPYTGVSKPLEESFITKISGGAIVTIELPQYKGPIGLLICACAGHEERLEDIASKMGSKVVAIARCKNLVDIKGNYKCKTPGKCPGQAAAVMYLKNKGAERIIVSNCSDCTNTVMGIAPKLKLPIYHETDHVFRTLNYKLTRRLPKEKLHK</sequence>
<evidence type="ECO:0000256" key="2">
    <source>
        <dbReference type="ARBA" id="ARBA00022723"/>
    </source>
</evidence>
<protein>
    <submittedName>
        <fullName evidence="7">Proline reductase-associated electron transfer protein PrdC</fullName>
    </submittedName>
</protein>
<dbReference type="AlphaFoldDB" id="A0A6M0R8X3"/>
<evidence type="ECO:0000313" key="8">
    <source>
        <dbReference type="Proteomes" id="UP000473885"/>
    </source>
</evidence>
<dbReference type="EMBL" id="SXDP01000001">
    <property type="protein sequence ID" value="NEZ46029.1"/>
    <property type="molecule type" value="Genomic_DNA"/>
</dbReference>
<name>A0A6M0R8X3_9CLOT</name>
<dbReference type="InterPro" id="IPR031001">
    <property type="entry name" value="PR_assoc_PrdC"/>
</dbReference>
<dbReference type="Proteomes" id="UP000473885">
    <property type="component" value="Unassembled WGS sequence"/>
</dbReference>
<dbReference type="Pfam" id="PF01512">
    <property type="entry name" value="Complex1_51K"/>
    <property type="match status" value="1"/>
</dbReference>
<dbReference type="RefSeq" id="WP_050607142.1">
    <property type="nucleotide sequence ID" value="NZ_CABKUB010000006.1"/>
</dbReference>
<evidence type="ECO:0000259" key="5">
    <source>
        <dbReference type="Pfam" id="PF01512"/>
    </source>
</evidence>
<dbReference type="SUPFAM" id="SSF142019">
    <property type="entry name" value="Nqo1 FMN-binding domain-like"/>
    <property type="match status" value="1"/>
</dbReference>
<dbReference type="GO" id="GO:0051539">
    <property type="term" value="F:4 iron, 4 sulfur cluster binding"/>
    <property type="evidence" value="ECO:0007669"/>
    <property type="project" value="UniProtKB-KW"/>
</dbReference>
<keyword evidence="8" id="KW-1185">Reference proteome</keyword>
<dbReference type="Gene3D" id="3.40.50.11540">
    <property type="entry name" value="NADH-ubiquinone oxidoreductase 51kDa subunit"/>
    <property type="match status" value="1"/>
</dbReference>
<evidence type="ECO:0000259" key="6">
    <source>
        <dbReference type="Pfam" id="PF13375"/>
    </source>
</evidence>
<dbReference type="PANTHER" id="PTHR43578:SF3">
    <property type="entry name" value="NADH-QUINONE OXIDOREDUCTASE SUBUNIT F"/>
    <property type="match status" value="1"/>
</dbReference>
<proteinExistence type="predicted"/>
<organism evidence="7 8">
    <name type="scientific">Clostridium niameyense</name>
    <dbReference type="NCBI Taxonomy" id="1622073"/>
    <lineage>
        <taxon>Bacteria</taxon>
        <taxon>Bacillati</taxon>
        <taxon>Bacillota</taxon>
        <taxon>Clostridia</taxon>
        <taxon>Eubacteriales</taxon>
        <taxon>Clostridiaceae</taxon>
        <taxon>Clostridium</taxon>
    </lineage>
</organism>